<name>A0A1T5EKC3_9SPHI</name>
<dbReference type="STRING" id="1513896.SAMN05660841_02655"/>
<accession>A0A1T5EKC3</accession>
<keyword evidence="2" id="KW-1185">Reference proteome</keyword>
<evidence type="ECO:0000313" key="2">
    <source>
        <dbReference type="Proteomes" id="UP000190150"/>
    </source>
</evidence>
<evidence type="ECO:0008006" key="3">
    <source>
        <dbReference type="Google" id="ProtNLM"/>
    </source>
</evidence>
<organism evidence="1 2">
    <name type="scientific">Sphingobacterium nematocida</name>
    <dbReference type="NCBI Taxonomy" id="1513896"/>
    <lineage>
        <taxon>Bacteria</taxon>
        <taxon>Pseudomonadati</taxon>
        <taxon>Bacteroidota</taxon>
        <taxon>Sphingobacteriia</taxon>
        <taxon>Sphingobacteriales</taxon>
        <taxon>Sphingobacteriaceae</taxon>
        <taxon>Sphingobacterium</taxon>
    </lineage>
</organism>
<dbReference type="OrthoDB" id="5187906at2"/>
<sequence length="119" mass="13996">MERYCLHCNTVLHGRADKKFCDDSCRSTYYFESGRTEKDIVRTTNAVLKKNRQILKDLTPNGKVKVAMHKLTEQGFNFDFFTGIYETNKGDRYYYCYDMGYLILSEKLILLVTKDGYNN</sequence>
<dbReference type="Proteomes" id="UP000190150">
    <property type="component" value="Unassembled WGS sequence"/>
</dbReference>
<dbReference type="RefSeq" id="WP_079643554.1">
    <property type="nucleotide sequence ID" value="NZ_FUZF01000011.1"/>
</dbReference>
<reference evidence="2" key="1">
    <citation type="submission" date="2017-02" db="EMBL/GenBank/DDBJ databases">
        <authorList>
            <person name="Varghese N."/>
            <person name="Submissions S."/>
        </authorList>
    </citation>
    <scope>NUCLEOTIDE SEQUENCE [LARGE SCALE GENOMIC DNA]</scope>
    <source>
        <strain evidence="2">DSM 24091</strain>
    </source>
</reference>
<evidence type="ECO:0000313" key="1">
    <source>
        <dbReference type="EMBL" id="SKB84404.1"/>
    </source>
</evidence>
<dbReference type="AlphaFoldDB" id="A0A1T5EKC3"/>
<protein>
    <recommendedName>
        <fullName evidence="3">DUF2116 family Zn-ribbon domain-containing protein</fullName>
    </recommendedName>
</protein>
<gene>
    <name evidence="1" type="ORF">SAMN05660841_02655</name>
</gene>
<proteinExistence type="predicted"/>
<dbReference type="EMBL" id="FUZF01000011">
    <property type="protein sequence ID" value="SKB84404.1"/>
    <property type="molecule type" value="Genomic_DNA"/>
</dbReference>